<dbReference type="Pfam" id="PF13715">
    <property type="entry name" value="CarbopepD_reg_2"/>
    <property type="match status" value="1"/>
</dbReference>
<dbReference type="InterPro" id="IPR023997">
    <property type="entry name" value="TonB-dep_OMP_SusC/RagA_CS"/>
</dbReference>
<keyword evidence="12" id="KW-0732">Signal</keyword>
<dbReference type="InterPro" id="IPR008969">
    <property type="entry name" value="CarboxyPept-like_regulatory"/>
</dbReference>
<keyword evidence="2 10" id="KW-0813">Transport</keyword>
<keyword evidence="8 10" id="KW-0472">Membrane</keyword>
<comment type="similarity">
    <text evidence="10 11">Belongs to the TonB-dependent receptor family.</text>
</comment>
<evidence type="ECO:0000256" key="2">
    <source>
        <dbReference type="ARBA" id="ARBA00022448"/>
    </source>
</evidence>
<dbReference type="InterPro" id="IPR012910">
    <property type="entry name" value="Plug_dom"/>
</dbReference>
<evidence type="ECO:0000256" key="9">
    <source>
        <dbReference type="ARBA" id="ARBA00023237"/>
    </source>
</evidence>
<evidence type="ECO:0000256" key="5">
    <source>
        <dbReference type="ARBA" id="ARBA00022692"/>
    </source>
</evidence>
<dbReference type="InterPro" id="IPR023996">
    <property type="entry name" value="TonB-dep_OMP_SusC/RagA"/>
</dbReference>
<dbReference type="Pfam" id="PF00593">
    <property type="entry name" value="TonB_dep_Rec_b-barrel"/>
    <property type="match status" value="1"/>
</dbReference>
<keyword evidence="15" id="KW-1185">Reference proteome</keyword>
<organism evidence="14 15">
    <name type="scientific">Mucilaginibacter ximonensis</name>
    <dbReference type="NCBI Taxonomy" id="538021"/>
    <lineage>
        <taxon>Bacteria</taxon>
        <taxon>Pseudomonadati</taxon>
        <taxon>Bacteroidota</taxon>
        <taxon>Sphingobacteriia</taxon>
        <taxon>Sphingobacteriales</taxon>
        <taxon>Sphingobacteriaceae</taxon>
        <taxon>Mucilaginibacter</taxon>
    </lineage>
</organism>
<feature type="signal peptide" evidence="12">
    <location>
        <begin position="1"/>
        <end position="17"/>
    </location>
</feature>
<proteinExistence type="inferred from homology"/>
<dbReference type="EMBL" id="JBHUPD010000001">
    <property type="protein sequence ID" value="MFD2871918.1"/>
    <property type="molecule type" value="Genomic_DNA"/>
</dbReference>
<keyword evidence="9 10" id="KW-0998">Cell outer membrane</keyword>
<dbReference type="Gene3D" id="2.40.170.20">
    <property type="entry name" value="TonB-dependent receptor, beta-barrel domain"/>
    <property type="match status" value="1"/>
</dbReference>
<dbReference type="SUPFAM" id="SSF56935">
    <property type="entry name" value="Porins"/>
    <property type="match status" value="1"/>
</dbReference>
<keyword evidence="5 10" id="KW-0812">Transmembrane</keyword>
<keyword evidence="7 11" id="KW-0798">TonB box</keyword>
<name>A0ABW5Y974_9SPHI</name>
<evidence type="ECO:0000313" key="15">
    <source>
        <dbReference type="Proteomes" id="UP001597557"/>
    </source>
</evidence>
<reference evidence="15" key="1">
    <citation type="journal article" date="2019" name="Int. J. Syst. Evol. Microbiol.">
        <title>The Global Catalogue of Microorganisms (GCM) 10K type strain sequencing project: providing services to taxonomists for standard genome sequencing and annotation.</title>
        <authorList>
            <consortium name="The Broad Institute Genomics Platform"/>
            <consortium name="The Broad Institute Genome Sequencing Center for Infectious Disease"/>
            <person name="Wu L."/>
            <person name="Ma J."/>
        </authorList>
    </citation>
    <scope>NUCLEOTIDE SEQUENCE [LARGE SCALE GENOMIC DNA]</scope>
    <source>
        <strain evidence="15">KCTC 22437</strain>
    </source>
</reference>
<dbReference type="PROSITE" id="PS52016">
    <property type="entry name" value="TONB_DEPENDENT_REC_3"/>
    <property type="match status" value="1"/>
</dbReference>
<evidence type="ECO:0000256" key="8">
    <source>
        <dbReference type="ARBA" id="ARBA00023136"/>
    </source>
</evidence>
<evidence type="ECO:0000259" key="13">
    <source>
        <dbReference type="SMART" id="SM00965"/>
    </source>
</evidence>
<feature type="chain" id="PRO_5045458892" evidence="12">
    <location>
        <begin position="18"/>
        <end position="1110"/>
    </location>
</feature>
<sequence length="1110" mass="121080">MKLTTLMLLIALVHASAASFSQVKLNTKNAPLESVLKTLKDQTGYTFFYDLKDIRDTKVTVQLANASLKEALDKCLTGSTLGYEIEDKTVFISKKQQTLLNKLEDKIKEVFAPPTAITGKVTDETGQPMAGVTVKIKSTGGATATDKSGAFEITVPNDQEVIVFSSVGYETQEITAKNITKGGTITLKAVATNLQEVVVNKGPYSVKQELNTGDVTVVTSATLHEQPVTDPIDALIGRVPGLNIQQTSGIPGAFATIRIRGQNSINNGNDPFYIVDGVPFTSTTLSAGGGLLTPFGSPNQSKNVSGTGMSPFNALSLDDIESIEILKDADATAIYGSRGANGVILITTKKGKPGAPRFNLDMQQGVGQIDHKINFLNTAQYIQLRKEAYTNDGLPVPSFGADPTDVNYDINGYWDQSRYTDWQKVLIGNSAGFTNMKGSLSGGTTEDQYLLSAGYSRQGTVYPGSFSDKKISVLSNWTHSSVDKKFTSTFSASYVNDNNQLPYADLTGYITLPPDAPAMYDQYGKINWQTLNGNATFYSNPASVLLQPSNALTNNLVSSINLSYQLATGLSIKATAGYNHDEMQQQYLSPLSAIFPPYNTDPSFRSSTFANTELNKWVVEPQLNYHRKTSAGTFDLLLGSSFQSSTTSSLTTNAQGFVNDAFLTNPQAASVVALTGSNYLNYKYSAIYGRVGYNLDDKYLVNLTARRDGSSRFGPGKQFGDFGAVGAAWLFSKEQFIQRAIPFLSFGKLRASYGTTGNDQIPDYQFLSTYSTSSGTYQGLSGLAPTGLANPDLRWEVVKKLEFGLDAGFLNDRINLSLSYYRNRTGNQLISYGLASSTGFANIQYNLPAVVQNAGTEISLNTNNILNHDFKWNTNFTLTVPENKLVAFPNIAAFPNYVSSYTVGQSLFARRIFHYTGIDPQSGVYTFATSNTSGLPANADKISGPAVTQQYYGGLQNTFSYKQWSLDIFVQYVKQLGRDYRTSPTFAKFGFNFDDGNAPVEFLNRWQPGSNSATVQKLSTDYSVVTRSADYLSASDGIITDASFIRLKNVSLAYRLPEKWTSQLHMQSARIYLQGQNLLTLTHYKVLDPETQTLSLPPLRMITAGLQVTF</sequence>
<keyword evidence="3 10" id="KW-1134">Transmembrane beta strand</keyword>
<evidence type="ECO:0000256" key="12">
    <source>
        <dbReference type="SAM" id="SignalP"/>
    </source>
</evidence>
<dbReference type="InterPro" id="IPR037066">
    <property type="entry name" value="Plug_dom_sf"/>
</dbReference>
<feature type="domain" description="Secretin/TonB short N-terminal" evidence="13">
    <location>
        <begin position="45"/>
        <end position="95"/>
    </location>
</feature>
<dbReference type="RefSeq" id="WP_377183065.1">
    <property type="nucleotide sequence ID" value="NZ_JBHUPD010000001.1"/>
</dbReference>
<evidence type="ECO:0000256" key="11">
    <source>
        <dbReference type="RuleBase" id="RU003357"/>
    </source>
</evidence>
<dbReference type="InterPro" id="IPR000531">
    <property type="entry name" value="Beta-barrel_TonB"/>
</dbReference>
<dbReference type="Proteomes" id="UP001597557">
    <property type="component" value="Unassembled WGS sequence"/>
</dbReference>
<dbReference type="InterPro" id="IPR036942">
    <property type="entry name" value="Beta-barrel_TonB_sf"/>
</dbReference>
<dbReference type="Gene3D" id="2.60.40.1120">
    <property type="entry name" value="Carboxypeptidase-like, regulatory domain"/>
    <property type="match status" value="1"/>
</dbReference>
<dbReference type="Pfam" id="PF07660">
    <property type="entry name" value="STN"/>
    <property type="match status" value="1"/>
</dbReference>
<evidence type="ECO:0000313" key="14">
    <source>
        <dbReference type="EMBL" id="MFD2871918.1"/>
    </source>
</evidence>
<evidence type="ECO:0000256" key="7">
    <source>
        <dbReference type="ARBA" id="ARBA00023077"/>
    </source>
</evidence>
<comment type="subcellular location">
    <subcellularLocation>
        <location evidence="1 10">Cell outer membrane</location>
        <topology evidence="1 10">Multi-pass membrane protein</topology>
    </subcellularLocation>
</comment>
<gene>
    <name evidence="14" type="ORF">ACFS5N_05530</name>
</gene>
<dbReference type="InterPro" id="IPR039426">
    <property type="entry name" value="TonB-dep_rcpt-like"/>
</dbReference>
<evidence type="ECO:0000256" key="4">
    <source>
        <dbReference type="ARBA" id="ARBA00022496"/>
    </source>
</evidence>
<comment type="caution">
    <text evidence="14">The sequence shown here is derived from an EMBL/GenBank/DDBJ whole genome shotgun (WGS) entry which is preliminary data.</text>
</comment>
<evidence type="ECO:0000256" key="1">
    <source>
        <dbReference type="ARBA" id="ARBA00004571"/>
    </source>
</evidence>
<keyword evidence="4" id="KW-0410">Iron transport</keyword>
<dbReference type="InterPro" id="IPR011662">
    <property type="entry name" value="Secretin/TonB_short_N"/>
</dbReference>
<dbReference type="NCBIfam" id="TIGR04056">
    <property type="entry name" value="OMP_RagA_SusC"/>
    <property type="match status" value="1"/>
</dbReference>
<keyword evidence="4" id="KW-0406">Ion transport</keyword>
<dbReference type="NCBIfam" id="TIGR04057">
    <property type="entry name" value="SusC_RagA_signa"/>
    <property type="match status" value="1"/>
</dbReference>
<dbReference type="Pfam" id="PF07715">
    <property type="entry name" value="Plug"/>
    <property type="match status" value="1"/>
</dbReference>
<evidence type="ECO:0000256" key="10">
    <source>
        <dbReference type="PROSITE-ProRule" id="PRU01360"/>
    </source>
</evidence>
<evidence type="ECO:0000256" key="6">
    <source>
        <dbReference type="ARBA" id="ARBA00023004"/>
    </source>
</evidence>
<keyword evidence="6" id="KW-0408">Iron</keyword>
<dbReference type="Gene3D" id="3.55.50.30">
    <property type="match status" value="1"/>
</dbReference>
<dbReference type="SMART" id="SM00965">
    <property type="entry name" value="STN"/>
    <property type="match status" value="1"/>
</dbReference>
<accession>A0ABW5Y974</accession>
<protein>
    <submittedName>
        <fullName evidence="14">SusC/RagA family TonB-linked outer membrane protein</fullName>
    </submittedName>
</protein>
<evidence type="ECO:0000256" key="3">
    <source>
        <dbReference type="ARBA" id="ARBA00022452"/>
    </source>
</evidence>
<dbReference type="Gene3D" id="2.170.130.10">
    <property type="entry name" value="TonB-dependent receptor, plug domain"/>
    <property type="match status" value="1"/>
</dbReference>
<dbReference type="SUPFAM" id="SSF49464">
    <property type="entry name" value="Carboxypeptidase regulatory domain-like"/>
    <property type="match status" value="1"/>
</dbReference>